<dbReference type="InterPro" id="IPR044492">
    <property type="entry name" value="P_typ_ATPase_HD_dom"/>
</dbReference>
<dbReference type="GO" id="GO:0012505">
    <property type="term" value="C:endomembrane system"/>
    <property type="evidence" value="ECO:0007669"/>
    <property type="project" value="UniProtKB-SubCell"/>
</dbReference>
<dbReference type="FunFam" id="3.30.70.100:FF:000001">
    <property type="entry name" value="ATPase copper transporting beta"/>
    <property type="match status" value="1"/>
</dbReference>
<evidence type="ECO:0000256" key="7">
    <source>
        <dbReference type="ARBA" id="ARBA00022967"/>
    </source>
</evidence>
<dbReference type="AlphaFoldDB" id="A0A9D9FY56"/>
<dbReference type="InterPro" id="IPR023298">
    <property type="entry name" value="ATPase_P-typ_TM_dom_sf"/>
</dbReference>
<dbReference type="NCBIfam" id="TIGR01494">
    <property type="entry name" value="ATPase_P-type"/>
    <property type="match status" value="2"/>
</dbReference>
<dbReference type="SFLD" id="SFLDS00003">
    <property type="entry name" value="Haloacid_Dehalogenase"/>
    <property type="match status" value="1"/>
</dbReference>
<dbReference type="Pfam" id="PF00122">
    <property type="entry name" value="E1-E2_ATPase"/>
    <property type="match status" value="1"/>
</dbReference>
<dbReference type="SFLD" id="SFLDG00002">
    <property type="entry name" value="C1.7:_P-type_atpase_like"/>
    <property type="match status" value="1"/>
</dbReference>
<dbReference type="Pfam" id="PF00403">
    <property type="entry name" value="HMA"/>
    <property type="match status" value="1"/>
</dbReference>
<dbReference type="InterPro" id="IPR036163">
    <property type="entry name" value="HMA_dom_sf"/>
</dbReference>
<dbReference type="InterPro" id="IPR006121">
    <property type="entry name" value="HMA_dom"/>
</dbReference>
<dbReference type="InterPro" id="IPR017969">
    <property type="entry name" value="Heavy-metal-associated_CS"/>
</dbReference>
<dbReference type="EMBL" id="JAEPLN010000001">
    <property type="protein sequence ID" value="MBO6971176.1"/>
    <property type="molecule type" value="Genomic_DNA"/>
</dbReference>
<name>A0A9D9FY56_PROMR</name>
<dbReference type="PANTHER" id="PTHR43520:SF8">
    <property type="entry name" value="P-TYPE CU(+) TRANSPORTER"/>
    <property type="match status" value="1"/>
</dbReference>
<feature type="transmembrane region" description="Helical" evidence="10">
    <location>
        <begin position="187"/>
        <end position="204"/>
    </location>
</feature>
<dbReference type="CDD" id="cd00371">
    <property type="entry name" value="HMA"/>
    <property type="match status" value="1"/>
</dbReference>
<feature type="transmembrane region" description="Helical" evidence="10">
    <location>
        <begin position="715"/>
        <end position="734"/>
    </location>
</feature>
<evidence type="ECO:0000256" key="10">
    <source>
        <dbReference type="RuleBase" id="RU362081"/>
    </source>
</evidence>
<dbReference type="SFLD" id="SFLDF00027">
    <property type="entry name" value="p-type_atpase"/>
    <property type="match status" value="1"/>
</dbReference>
<keyword evidence="4 10" id="KW-0479">Metal-binding</keyword>
<comment type="subcellular location">
    <subcellularLocation>
        <location evidence="10">Cell membrane</location>
    </subcellularLocation>
    <subcellularLocation>
        <location evidence="1">Endomembrane system</location>
        <topology evidence="1">Multi-pass membrane protein</topology>
    </subcellularLocation>
</comment>
<dbReference type="PANTHER" id="PTHR43520">
    <property type="entry name" value="ATP7, ISOFORM B"/>
    <property type="match status" value="1"/>
</dbReference>
<comment type="caution">
    <text evidence="12">The sequence shown here is derived from an EMBL/GenBank/DDBJ whole genome shotgun (WGS) entry which is preliminary data.</text>
</comment>
<evidence type="ECO:0000259" key="11">
    <source>
        <dbReference type="PROSITE" id="PS50846"/>
    </source>
</evidence>
<comment type="similarity">
    <text evidence="2 10">Belongs to the cation transport ATPase (P-type) (TC 3.A.3) family. Type IB subfamily.</text>
</comment>
<dbReference type="InterPro" id="IPR036412">
    <property type="entry name" value="HAD-like_sf"/>
</dbReference>
<dbReference type="InterPro" id="IPR023214">
    <property type="entry name" value="HAD_sf"/>
</dbReference>
<dbReference type="SUPFAM" id="SSF55008">
    <property type="entry name" value="HMA, heavy metal-associated domain"/>
    <property type="match status" value="1"/>
</dbReference>
<dbReference type="Pfam" id="PF00702">
    <property type="entry name" value="Hydrolase"/>
    <property type="match status" value="1"/>
</dbReference>
<feature type="transmembrane region" description="Helical" evidence="10">
    <location>
        <begin position="161"/>
        <end position="181"/>
    </location>
</feature>
<evidence type="ECO:0000313" key="12">
    <source>
        <dbReference type="EMBL" id="MBO6971176.1"/>
    </source>
</evidence>
<dbReference type="InterPro" id="IPR027256">
    <property type="entry name" value="P-typ_ATPase_IB"/>
</dbReference>
<evidence type="ECO:0000313" key="13">
    <source>
        <dbReference type="Proteomes" id="UP000668060"/>
    </source>
</evidence>
<evidence type="ECO:0000256" key="3">
    <source>
        <dbReference type="ARBA" id="ARBA00022692"/>
    </source>
</evidence>
<evidence type="ECO:0000256" key="1">
    <source>
        <dbReference type="ARBA" id="ARBA00004127"/>
    </source>
</evidence>
<dbReference type="Gene3D" id="3.40.1110.10">
    <property type="entry name" value="Calcium-transporting ATPase, cytoplasmic domain N"/>
    <property type="match status" value="1"/>
</dbReference>
<dbReference type="Gene3D" id="3.40.50.1000">
    <property type="entry name" value="HAD superfamily/HAD-like"/>
    <property type="match status" value="1"/>
</dbReference>
<dbReference type="NCBIfam" id="TIGR01525">
    <property type="entry name" value="ATPase-IB_hvy"/>
    <property type="match status" value="1"/>
</dbReference>
<reference evidence="12" key="1">
    <citation type="journal article" date="2021" name="Front. Mar. Sci.">
        <title>Genomes of Diverse Isolates of Prochlorococcus High-Light-Adapted Clade II in the Western Pacific Ocean.</title>
        <authorList>
            <person name="Yan W."/>
            <person name="Feng X."/>
            <person name="Zhang W."/>
            <person name="Nawaz M.Z."/>
            <person name="Luo T."/>
            <person name="Zhang R."/>
            <person name="Jiao N."/>
        </authorList>
    </citation>
    <scope>NUCLEOTIDE SEQUENCE</scope>
    <source>
        <strain evidence="12">CUG1433</strain>
    </source>
</reference>
<dbReference type="InterPro" id="IPR008250">
    <property type="entry name" value="ATPase_P-typ_transduc_dom_A_sf"/>
</dbReference>
<dbReference type="GO" id="GO:0016887">
    <property type="term" value="F:ATP hydrolysis activity"/>
    <property type="evidence" value="ECO:0007669"/>
    <property type="project" value="InterPro"/>
</dbReference>
<dbReference type="PROSITE" id="PS01047">
    <property type="entry name" value="HMA_1"/>
    <property type="match status" value="1"/>
</dbReference>
<feature type="transmembrane region" description="Helical" evidence="10">
    <location>
        <begin position="339"/>
        <end position="359"/>
    </location>
</feature>
<dbReference type="PRINTS" id="PR00119">
    <property type="entry name" value="CATATPASE"/>
</dbReference>
<evidence type="ECO:0000256" key="2">
    <source>
        <dbReference type="ARBA" id="ARBA00006024"/>
    </source>
</evidence>
<protein>
    <submittedName>
        <fullName evidence="12">Cation-translocating P-type ATPase</fullName>
    </submittedName>
</protein>
<keyword evidence="9 10" id="KW-0472">Membrane</keyword>
<feature type="transmembrane region" description="Helical" evidence="10">
    <location>
        <begin position="399"/>
        <end position="424"/>
    </location>
</feature>
<keyword evidence="7" id="KW-1278">Translocase</keyword>
<gene>
    <name evidence="12" type="ORF">JJ842_04525</name>
</gene>
<dbReference type="Gene3D" id="2.70.150.10">
    <property type="entry name" value="Calcium-transporting ATPase, cytoplasmic transduction domain A"/>
    <property type="match status" value="1"/>
</dbReference>
<evidence type="ECO:0000256" key="5">
    <source>
        <dbReference type="ARBA" id="ARBA00022741"/>
    </source>
</evidence>
<evidence type="ECO:0000256" key="9">
    <source>
        <dbReference type="ARBA" id="ARBA00023136"/>
    </source>
</evidence>
<keyword evidence="5 10" id="KW-0547">Nucleotide-binding</keyword>
<dbReference type="Gene3D" id="3.30.70.100">
    <property type="match status" value="1"/>
</dbReference>
<evidence type="ECO:0000256" key="6">
    <source>
        <dbReference type="ARBA" id="ARBA00022840"/>
    </source>
</evidence>
<keyword evidence="3 10" id="KW-0812">Transmembrane</keyword>
<dbReference type="SUPFAM" id="SSF81665">
    <property type="entry name" value="Calcium ATPase, transmembrane domain M"/>
    <property type="match status" value="1"/>
</dbReference>
<feature type="domain" description="HMA" evidence="11">
    <location>
        <begin position="2"/>
        <end position="68"/>
    </location>
</feature>
<accession>A0A9D9FY56</accession>
<dbReference type="PROSITE" id="PS00154">
    <property type="entry name" value="ATPASE_E1_E2"/>
    <property type="match status" value="1"/>
</dbReference>
<dbReference type="GO" id="GO:0005507">
    <property type="term" value="F:copper ion binding"/>
    <property type="evidence" value="ECO:0007669"/>
    <property type="project" value="TreeGrafter"/>
</dbReference>
<dbReference type="InterPro" id="IPR023299">
    <property type="entry name" value="ATPase_P-typ_cyto_dom_N"/>
</dbReference>
<keyword evidence="6 10" id="KW-0067">ATP-binding</keyword>
<dbReference type="InterPro" id="IPR001757">
    <property type="entry name" value="P_typ_ATPase"/>
</dbReference>
<dbReference type="InterPro" id="IPR018303">
    <property type="entry name" value="ATPase_P-typ_P_site"/>
</dbReference>
<dbReference type="SUPFAM" id="SSF81653">
    <property type="entry name" value="Calcium ATPase, transduction domain A"/>
    <property type="match status" value="1"/>
</dbReference>
<sequence length="765" mass="83801">MENIQLSITGMKCGGCVNTVEKILKNSEGIENVSVNLLTESAYFEISQKHIEIETVLENLKENGFPSKIYINDFSKKINKAELEKKKKWNNQWKKLTFALLLLIFSGLGHLAEGKYINFPILGNIFFHASLATLALAFPGRRIIINGFKSFFKNRPDMDSLVALGVTSAYLTSLLSLIFPNTGFPCFFNEPVMLLGFILIGRFLEERARYQTGSSIGELLDLQPEMANIYTKDNQLLSIRVNALKPDQEIQVLAGDRVPADCLVIEGHSYVDVSHITGESKPIEVKEGEKLSSGSLNLNSTLRLKVQKVGGDSSLAKLVSLIESVNANKPAIQRIADKVAGKFTYFVLIFATASFFFWWKGAKQIWPELLSHNHHQQIINTSHTLHSSLGSNAENFLSLAIQLSIAVLVIACPCALGLATPTVITVASGKAAKKGVLFKGGDKIEIASKINQIIFDKTGTLTKGEPFIVDYKTNNDYLFLLKVAASLEKESRHPIANALTQEAKKQNLSLLPIKKILTESGRGISGELDSIDGIINIGNVEWLLSKGITIDNNAKKIIENEGTQTNTIIGVSIQDKLFGFIFLGDLLREDSIKTVQKLRENKLKITILSGDRKQTVLDLARKIGCKETEVRWDLLPQMKLDIIESLKVNNKVAMIGDGINDVPALAASDLGIAVGSGTQIAKANADVVLMGDQLNGLPYALNLAKKTIRKIKQNLIWAFGYNLLAIPIAAGILFPKYGILLTPSIAALLMATSSITVVINALSLD</sequence>
<feature type="transmembrane region" description="Helical" evidence="10">
    <location>
        <begin position="740"/>
        <end position="762"/>
    </location>
</feature>
<dbReference type="GO" id="GO:0043682">
    <property type="term" value="F:P-type divalent copper transporter activity"/>
    <property type="evidence" value="ECO:0007669"/>
    <property type="project" value="TreeGrafter"/>
</dbReference>
<feature type="transmembrane region" description="Helical" evidence="10">
    <location>
        <begin position="96"/>
        <end position="112"/>
    </location>
</feature>
<organism evidence="12 13">
    <name type="scientific">Prochlorococcus marinus CUG1433</name>
    <dbReference type="NCBI Taxonomy" id="2774506"/>
    <lineage>
        <taxon>Bacteria</taxon>
        <taxon>Bacillati</taxon>
        <taxon>Cyanobacteriota</taxon>
        <taxon>Cyanophyceae</taxon>
        <taxon>Synechococcales</taxon>
        <taxon>Prochlorococcaceae</taxon>
        <taxon>Prochlorococcus</taxon>
    </lineage>
</organism>
<dbReference type="Proteomes" id="UP000668060">
    <property type="component" value="Unassembled WGS sequence"/>
</dbReference>
<proteinExistence type="inferred from homology"/>
<feature type="transmembrane region" description="Helical" evidence="10">
    <location>
        <begin position="118"/>
        <end position="140"/>
    </location>
</feature>
<dbReference type="GO" id="GO:0055070">
    <property type="term" value="P:copper ion homeostasis"/>
    <property type="evidence" value="ECO:0007669"/>
    <property type="project" value="TreeGrafter"/>
</dbReference>
<dbReference type="GO" id="GO:0005886">
    <property type="term" value="C:plasma membrane"/>
    <property type="evidence" value="ECO:0007669"/>
    <property type="project" value="UniProtKB-SubCell"/>
</dbReference>
<dbReference type="PROSITE" id="PS50846">
    <property type="entry name" value="HMA_2"/>
    <property type="match status" value="1"/>
</dbReference>
<evidence type="ECO:0000256" key="4">
    <source>
        <dbReference type="ARBA" id="ARBA00022723"/>
    </source>
</evidence>
<keyword evidence="10" id="KW-1003">Cell membrane</keyword>
<dbReference type="SUPFAM" id="SSF56784">
    <property type="entry name" value="HAD-like"/>
    <property type="match status" value="1"/>
</dbReference>
<keyword evidence="8 10" id="KW-1133">Transmembrane helix</keyword>
<dbReference type="InterPro" id="IPR059000">
    <property type="entry name" value="ATPase_P-type_domA"/>
</dbReference>
<evidence type="ECO:0000256" key="8">
    <source>
        <dbReference type="ARBA" id="ARBA00022989"/>
    </source>
</evidence>
<dbReference type="GO" id="GO:0005524">
    <property type="term" value="F:ATP binding"/>
    <property type="evidence" value="ECO:0007669"/>
    <property type="project" value="UniProtKB-UniRule"/>
</dbReference>